<proteinExistence type="inferred from homology"/>
<evidence type="ECO:0000256" key="6">
    <source>
        <dbReference type="ARBA" id="ARBA00023163"/>
    </source>
</evidence>
<feature type="region of interest" description="Disordered" evidence="9">
    <location>
        <begin position="195"/>
        <end position="230"/>
    </location>
</feature>
<dbReference type="AlphaFoldDB" id="A0A8X6H4R3"/>
<evidence type="ECO:0000256" key="1">
    <source>
        <dbReference type="ARBA" id="ARBA00004123"/>
    </source>
</evidence>
<dbReference type="PANTHER" id="PTHR13074:SF9">
    <property type="entry name" value="MEDIATOR OF RNA POLYMERASE II TRANSCRIPTION SUBUNIT 8"/>
    <property type="match status" value="1"/>
</dbReference>
<keyword evidence="5 8" id="KW-0010">Activator</keyword>
<comment type="similarity">
    <text evidence="2 8">Belongs to the Mediator complex subunit 8 family.</text>
</comment>
<protein>
    <recommendedName>
        <fullName evidence="8">Mediator of RNA polymerase II transcription subunit 8</fullName>
    </recommendedName>
    <alternativeName>
        <fullName evidence="8">Mediator complex subunit 8</fullName>
    </alternativeName>
</protein>
<dbReference type="Proteomes" id="UP000887116">
    <property type="component" value="Unassembled WGS sequence"/>
</dbReference>
<evidence type="ECO:0000313" key="10">
    <source>
        <dbReference type="EMBL" id="GFQ96193.1"/>
    </source>
</evidence>
<organism evidence="10 11">
    <name type="scientific">Trichonephila clavata</name>
    <name type="common">Joro spider</name>
    <name type="synonym">Nephila clavata</name>
    <dbReference type="NCBI Taxonomy" id="2740835"/>
    <lineage>
        <taxon>Eukaryota</taxon>
        <taxon>Metazoa</taxon>
        <taxon>Ecdysozoa</taxon>
        <taxon>Arthropoda</taxon>
        <taxon>Chelicerata</taxon>
        <taxon>Arachnida</taxon>
        <taxon>Araneae</taxon>
        <taxon>Araneomorphae</taxon>
        <taxon>Entelegynae</taxon>
        <taxon>Araneoidea</taxon>
        <taxon>Nephilidae</taxon>
        <taxon>Trichonephila</taxon>
    </lineage>
</organism>
<dbReference type="EMBL" id="BMAO01024570">
    <property type="protein sequence ID" value="GFQ96193.1"/>
    <property type="molecule type" value="Genomic_DNA"/>
</dbReference>
<dbReference type="GO" id="GO:0070847">
    <property type="term" value="C:core mediator complex"/>
    <property type="evidence" value="ECO:0007669"/>
    <property type="project" value="TreeGrafter"/>
</dbReference>
<dbReference type="GO" id="GO:0016592">
    <property type="term" value="C:mediator complex"/>
    <property type="evidence" value="ECO:0007669"/>
    <property type="project" value="InterPro"/>
</dbReference>
<comment type="function">
    <text evidence="8">Component of the Mediator complex, a coactivator involved in the regulated transcription of nearly all RNA polymerase II-dependent genes. Mediator functions as a bridge to convey information from gene-specific regulatory proteins to the basal RNA polymerase II transcription machinery. Mediator is recruited to promoters by direct interactions with regulatory proteins and serves as a scaffold for the assembly of a functional preinitiation complex with RNA polymerase II and the general transcription factors.</text>
</comment>
<comment type="subunit">
    <text evidence="3 8">Component of the Mediator complex.</text>
</comment>
<keyword evidence="4 8" id="KW-0805">Transcription regulation</keyword>
<name>A0A8X6H4R3_TRICU</name>
<evidence type="ECO:0000313" key="11">
    <source>
        <dbReference type="Proteomes" id="UP000887116"/>
    </source>
</evidence>
<evidence type="ECO:0000256" key="7">
    <source>
        <dbReference type="ARBA" id="ARBA00023242"/>
    </source>
</evidence>
<evidence type="ECO:0000256" key="2">
    <source>
        <dbReference type="ARBA" id="ARBA00005716"/>
    </source>
</evidence>
<sequence length="262" mass="29042">MSVPIDKEEKALEMVTDAIINRCQDLKNIISSFIMKLENESLNWPHVLDNFALISGQVNTVLKILRNEKTPPLRNRILLPLVLSPDRDDELVKLTENRVHAFNHEIVPDYLRTKPDPDVEAREQQFLLKSHSIPMDIAQKQITAITKIVNNILDTVKANRDAWENDSGQRASATQTSSLADTSALICAITVGKGLKPTTGSPKGQPTNPQPPPQQPTRPASGGKVPSGIKTNIKSAASMHPYARQETKAQQNLMFTAVKYNL</sequence>
<evidence type="ECO:0000256" key="8">
    <source>
        <dbReference type="RuleBase" id="RU364144"/>
    </source>
</evidence>
<dbReference type="Pfam" id="PF10232">
    <property type="entry name" value="Med8"/>
    <property type="match status" value="1"/>
</dbReference>
<dbReference type="InterPro" id="IPR019364">
    <property type="entry name" value="Mediatior_Med8_fun/met"/>
</dbReference>
<evidence type="ECO:0000256" key="3">
    <source>
        <dbReference type="ARBA" id="ARBA00011837"/>
    </source>
</evidence>
<dbReference type="PANTHER" id="PTHR13074">
    <property type="entry name" value="MEDIATOR OF RNA POLYMERASE II TRANSCRIPTION SUBUNIT 8"/>
    <property type="match status" value="1"/>
</dbReference>
<evidence type="ECO:0000256" key="4">
    <source>
        <dbReference type="ARBA" id="ARBA00023015"/>
    </source>
</evidence>
<accession>A0A8X6H4R3</accession>
<gene>
    <name evidence="10" type="primary">Med8</name>
    <name evidence="8" type="synonym">MED8</name>
    <name evidence="10" type="ORF">TNCT_527921</name>
</gene>
<dbReference type="GO" id="GO:0006357">
    <property type="term" value="P:regulation of transcription by RNA polymerase II"/>
    <property type="evidence" value="ECO:0007669"/>
    <property type="project" value="InterPro"/>
</dbReference>
<reference evidence="10" key="1">
    <citation type="submission" date="2020-07" db="EMBL/GenBank/DDBJ databases">
        <title>Multicomponent nature underlies the extraordinary mechanical properties of spider dragline silk.</title>
        <authorList>
            <person name="Kono N."/>
            <person name="Nakamura H."/>
            <person name="Mori M."/>
            <person name="Yoshida Y."/>
            <person name="Ohtoshi R."/>
            <person name="Malay A.D."/>
            <person name="Moran D.A.P."/>
            <person name="Tomita M."/>
            <person name="Numata K."/>
            <person name="Arakawa K."/>
        </authorList>
    </citation>
    <scope>NUCLEOTIDE SEQUENCE</scope>
</reference>
<keyword evidence="11" id="KW-1185">Reference proteome</keyword>
<dbReference type="OrthoDB" id="150687at2759"/>
<dbReference type="GO" id="GO:0003712">
    <property type="term" value="F:transcription coregulator activity"/>
    <property type="evidence" value="ECO:0007669"/>
    <property type="project" value="InterPro"/>
</dbReference>
<evidence type="ECO:0000256" key="9">
    <source>
        <dbReference type="SAM" id="MobiDB-lite"/>
    </source>
</evidence>
<keyword evidence="6 8" id="KW-0804">Transcription</keyword>
<keyword evidence="7 8" id="KW-0539">Nucleus</keyword>
<evidence type="ECO:0000256" key="5">
    <source>
        <dbReference type="ARBA" id="ARBA00023159"/>
    </source>
</evidence>
<comment type="caution">
    <text evidence="10">The sequence shown here is derived from an EMBL/GenBank/DDBJ whole genome shotgun (WGS) entry which is preliminary data.</text>
</comment>
<comment type="subcellular location">
    <subcellularLocation>
        <location evidence="1 8">Nucleus</location>
    </subcellularLocation>
</comment>
<dbReference type="GO" id="GO:0000978">
    <property type="term" value="F:RNA polymerase II cis-regulatory region sequence-specific DNA binding"/>
    <property type="evidence" value="ECO:0007669"/>
    <property type="project" value="TreeGrafter"/>
</dbReference>